<feature type="non-terminal residue" evidence="2">
    <location>
        <position position="1"/>
    </location>
</feature>
<evidence type="ECO:0000313" key="2">
    <source>
        <dbReference type="EMBL" id="ETO15071.1"/>
    </source>
</evidence>
<keyword evidence="3" id="KW-1185">Reference proteome</keyword>
<feature type="transmembrane region" description="Helical" evidence="1">
    <location>
        <begin position="46"/>
        <end position="64"/>
    </location>
</feature>
<dbReference type="Proteomes" id="UP000023152">
    <property type="component" value="Unassembled WGS sequence"/>
</dbReference>
<proteinExistence type="predicted"/>
<organism evidence="2 3">
    <name type="scientific">Reticulomyxa filosa</name>
    <dbReference type="NCBI Taxonomy" id="46433"/>
    <lineage>
        <taxon>Eukaryota</taxon>
        <taxon>Sar</taxon>
        <taxon>Rhizaria</taxon>
        <taxon>Retaria</taxon>
        <taxon>Foraminifera</taxon>
        <taxon>Monothalamids</taxon>
        <taxon>Reticulomyxidae</taxon>
        <taxon>Reticulomyxa</taxon>
    </lineage>
</organism>
<keyword evidence="1" id="KW-1133">Transmembrane helix</keyword>
<dbReference type="EMBL" id="ASPP01019492">
    <property type="protein sequence ID" value="ETO15071.1"/>
    <property type="molecule type" value="Genomic_DNA"/>
</dbReference>
<dbReference type="AlphaFoldDB" id="X6MN24"/>
<gene>
    <name evidence="2" type="ORF">RFI_22293</name>
</gene>
<keyword evidence="1" id="KW-0472">Membrane</keyword>
<evidence type="ECO:0000256" key="1">
    <source>
        <dbReference type="SAM" id="Phobius"/>
    </source>
</evidence>
<protein>
    <submittedName>
        <fullName evidence="2">Uncharacterized protein</fullName>
    </submittedName>
</protein>
<name>X6MN24_RETFI</name>
<sequence>IDLHNDINLCIRCKKESMLTLRMSILEKELKVADDNDSCIAKIVDFFLFDCVYVVLLEFIVFFLKKIKEKDARNMWKIFEKREWKEMRKKWERSKKVFLFKKKTPFFDIYIYIYNHKELPKMVEEVSSFITSKQEFAFLLEPDVRLYFCSNCLTQQQLQ</sequence>
<keyword evidence="1" id="KW-0812">Transmembrane</keyword>
<comment type="caution">
    <text evidence="2">The sequence shown here is derived from an EMBL/GenBank/DDBJ whole genome shotgun (WGS) entry which is preliminary data.</text>
</comment>
<reference evidence="2 3" key="1">
    <citation type="journal article" date="2013" name="Curr. Biol.">
        <title>The Genome of the Foraminiferan Reticulomyxa filosa.</title>
        <authorList>
            <person name="Glockner G."/>
            <person name="Hulsmann N."/>
            <person name="Schleicher M."/>
            <person name="Noegel A.A."/>
            <person name="Eichinger L."/>
            <person name="Gallinger C."/>
            <person name="Pawlowski J."/>
            <person name="Sierra R."/>
            <person name="Euteneuer U."/>
            <person name="Pillet L."/>
            <person name="Moustafa A."/>
            <person name="Platzer M."/>
            <person name="Groth M."/>
            <person name="Szafranski K."/>
            <person name="Schliwa M."/>
        </authorList>
    </citation>
    <scope>NUCLEOTIDE SEQUENCE [LARGE SCALE GENOMIC DNA]</scope>
</reference>
<evidence type="ECO:0000313" key="3">
    <source>
        <dbReference type="Proteomes" id="UP000023152"/>
    </source>
</evidence>
<accession>X6MN24</accession>